<dbReference type="KEGG" id="mema:MMAB1_1606"/>
<evidence type="ECO:0000313" key="3">
    <source>
        <dbReference type="Proteomes" id="UP000069850"/>
    </source>
</evidence>
<evidence type="ECO:0000313" key="2">
    <source>
        <dbReference type="EMBL" id="NQS77688.1"/>
    </source>
</evidence>
<dbReference type="AlphaFoldDB" id="A0A0X3BLL0"/>
<sequence>MSRKYMPFLILVLAVLAGAAGCLSTTFQEVTYSGDALEVSVENTDKPVENAVLQVTIMKVGALEQHEVFCKARYINLDQGQNKYTVPVDLQPGSYKVFLTVFVGDERRASVIRDLEVAP</sequence>
<accession>A0A0X3BLL0</accession>
<name>A0A0X3BLL0_9EURY</name>
<dbReference type="EMBL" id="LT158599">
    <property type="protein sequence ID" value="CVK32819.1"/>
    <property type="molecule type" value="Genomic_DNA"/>
</dbReference>
<evidence type="ECO:0000313" key="1">
    <source>
        <dbReference type="EMBL" id="CVK32819.1"/>
    </source>
</evidence>
<gene>
    <name evidence="2" type="ORF">HQQ74_03040</name>
    <name evidence="1" type="ORF">MMAB1_1606</name>
</gene>
<proteinExistence type="predicted"/>
<protein>
    <recommendedName>
        <fullName evidence="4">Lipoprotein</fullName>
    </recommendedName>
</protein>
<dbReference type="Proteomes" id="UP000737555">
    <property type="component" value="Unassembled WGS sequence"/>
</dbReference>
<dbReference type="PROSITE" id="PS51257">
    <property type="entry name" value="PROKAR_LIPOPROTEIN"/>
    <property type="match status" value="1"/>
</dbReference>
<evidence type="ECO:0008006" key="4">
    <source>
        <dbReference type="Google" id="ProtNLM"/>
    </source>
</evidence>
<reference evidence="2" key="2">
    <citation type="submission" date="2020-05" db="EMBL/GenBank/DDBJ databases">
        <title>The first insight into the ecology of ammonia-tolerant syntrophic propionate oxidizing bacteria.</title>
        <authorList>
            <person name="Singh A."/>
            <person name="Schnurer A."/>
            <person name="Westerholm M."/>
        </authorList>
    </citation>
    <scope>NUCLEOTIDE SEQUENCE</scope>
    <source>
        <strain evidence="2">MAG54</strain>
    </source>
</reference>
<dbReference type="Proteomes" id="UP000069850">
    <property type="component" value="Chromosome 1"/>
</dbReference>
<dbReference type="EMBL" id="JABMJE010000026">
    <property type="protein sequence ID" value="NQS77688.1"/>
    <property type="molecule type" value="Genomic_DNA"/>
</dbReference>
<reference evidence="1 3" key="1">
    <citation type="submission" date="2016-01" db="EMBL/GenBank/DDBJ databases">
        <authorList>
            <person name="Manzoor S."/>
        </authorList>
    </citation>
    <scope>NUCLEOTIDE SEQUENCE [LARGE SCALE GENOMIC DNA]</scope>
    <source>
        <strain evidence="1">Methanoculleus sp MAB1</strain>
    </source>
</reference>
<organism evidence="1 3">
    <name type="scientific">Methanoculleus bourgensis</name>
    <dbReference type="NCBI Taxonomy" id="83986"/>
    <lineage>
        <taxon>Archaea</taxon>
        <taxon>Methanobacteriati</taxon>
        <taxon>Methanobacteriota</taxon>
        <taxon>Stenosarchaea group</taxon>
        <taxon>Methanomicrobia</taxon>
        <taxon>Methanomicrobiales</taxon>
        <taxon>Methanomicrobiaceae</taxon>
        <taxon>Methanoculleus</taxon>
    </lineage>
</organism>
<dbReference type="OrthoDB" id="109594at2157"/>